<evidence type="ECO:0008006" key="4">
    <source>
        <dbReference type="Google" id="ProtNLM"/>
    </source>
</evidence>
<protein>
    <recommendedName>
        <fullName evidence="4">DUF2934 domain-containing protein</fullName>
    </recommendedName>
</protein>
<gene>
    <name evidence="2" type="ORF">Nkreftii_002234</name>
</gene>
<organism evidence="2 3">
    <name type="scientific">Candidatus Nitrospira kreftii</name>
    <dbReference type="NCBI Taxonomy" id="2652173"/>
    <lineage>
        <taxon>Bacteria</taxon>
        <taxon>Pseudomonadati</taxon>
        <taxon>Nitrospirota</taxon>
        <taxon>Nitrospiria</taxon>
        <taxon>Nitrospirales</taxon>
        <taxon>Nitrospiraceae</taxon>
        <taxon>Nitrospira</taxon>
    </lineage>
</organism>
<dbReference type="EMBL" id="CP047423">
    <property type="protein sequence ID" value="QPD04460.1"/>
    <property type="molecule type" value="Genomic_DNA"/>
</dbReference>
<dbReference type="Proteomes" id="UP000593737">
    <property type="component" value="Chromosome"/>
</dbReference>
<sequence>MSIQSRTGKRTTPVVLSRELTDAQRAIADQPVPSDGHVSTQPESRPSPDHETITKLAYELYQQEGCIEGRALDHWLEAERRIL</sequence>
<evidence type="ECO:0000313" key="3">
    <source>
        <dbReference type="Proteomes" id="UP000593737"/>
    </source>
</evidence>
<dbReference type="KEGG" id="nkf:Nkreftii_002234"/>
<dbReference type="InterPro" id="IPR021327">
    <property type="entry name" value="DUF2934"/>
</dbReference>
<feature type="region of interest" description="Disordered" evidence="1">
    <location>
        <begin position="26"/>
        <end position="51"/>
    </location>
</feature>
<evidence type="ECO:0000313" key="2">
    <source>
        <dbReference type="EMBL" id="QPD04460.1"/>
    </source>
</evidence>
<accession>A0A7S8FEJ9</accession>
<dbReference type="AlphaFoldDB" id="A0A7S8FEJ9"/>
<evidence type="ECO:0000256" key="1">
    <source>
        <dbReference type="SAM" id="MobiDB-lite"/>
    </source>
</evidence>
<dbReference type="Pfam" id="PF11154">
    <property type="entry name" value="DUF2934"/>
    <property type="match status" value="1"/>
</dbReference>
<name>A0A7S8FEJ9_9BACT</name>
<reference evidence="2 3" key="1">
    <citation type="journal article" date="2020" name="ISME J.">
        <title>Enrichment and physiological characterization of a novel comammox Nitrospira indicates ammonium inhibition of complete nitrification.</title>
        <authorList>
            <person name="Sakoula D."/>
            <person name="Koch H."/>
            <person name="Frank J."/>
            <person name="Jetten M.S.M."/>
            <person name="van Kessel M.A.H.J."/>
            <person name="Lucker S."/>
        </authorList>
    </citation>
    <scope>NUCLEOTIDE SEQUENCE [LARGE SCALE GENOMIC DNA]</scope>
    <source>
        <strain evidence="2">Comreactor17</strain>
    </source>
</reference>
<proteinExistence type="predicted"/>